<gene>
    <name evidence="5" type="ORF">GZ989_011530</name>
</gene>
<dbReference type="InterPro" id="IPR052933">
    <property type="entry name" value="DNA_Protect_Modify"/>
</dbReference>
<evidence type="ECO:0000259" key="4">
    <source>
        <dbReference type="PROSITE" id="PS51194"/>
    </source>
</evidence>
<dbReference type="Pfam" id="PF04851">
    <property type="entry name" value="ResIII"/>
    <property type="match status" value="1"/>
</dbReference>
<evidence type="ECO:0000313" key="5">
    <source>
        <dbReference type="EMBL" id="QMS59946.1"/>
    </source>
</evidence>
<dbReference type="Gene3D" id="3.40.50.300">
    <property type="entry name" value="P-loop containing nucleotide triphosphate hydrolases"/>
    <property type="match status" value="1"/>
</dbReference>
<dbReference type="SUPFAM" id="SSF52540">
    <property type="entry name" value="P-loop containing nucleoside triphosphate hydrolases"/>
    <property type="match status" value="2"/>
</dbReference>
<dbReference type="PROSITE" id="PS51194">
    <property type="entry name" value="HELICASE_CTER"/>
    <property type="match status" value="1"/>
</dbReference>
<organism evidence="5 6">
    <name type="scientific">Campylobacter fetus</name>
    <dbReference type="NCBI Taxonomy" id="196"/>
    <lineage>
        <taxon>Bacteria</taxon>
        <taxon>Pseudomonadati</taxon>
        <taxon>Campylobacterota</taxon>
        <taxon>Epsilonproteobacteria</taxon>
        <taxon>Campylobacterales</taxon>
        <taxon>Campylobacteraceae</taxon>
        <taxon>Campylobacter</taxon>
    </lineage>
</organism>
<keyword evidence="1" id="KW-0175">Coiled coil</keyword>
<feature type="domain" description="Helicase ATP-binding" evidence="3">
    <location>
        <begin position="1046"/>
        <end position="1298"/>
    </location>
</feature>
<dbReference type="PROSITE" id="PS51192">
    <property type="entry name" value="HELICASE_ATP_BIND_1"/>
    <property type="match status" value="1"/>
</dbReference>
<keyword evidence="5" id="KW-0808">Transferase</keyword>
<feature type="coiled-coil region" evidence="1">
    <location>
        <begin position="1876"/>
        <end position="1943"/>
    </location>
</feature>
<name>A0A974MSB0_CAMFE</name>
<keyword evidence="5" id="KW-0489">Methyltransferase</keyword>
<dbReference type="GO" id="GO:0032259">
    <property type="term" value="P:methylation"/>
    <property type="evidence" value="ECO:0007669"/>
    <property type="project" value="UniProtKB-KW"/>
</dbReference>
<dbReference type="Pfam" id="PF00271">
    <property type="entry name" value="Helicase_C"/>
    <property type="match status" value="1"/>
</dbReference>
<dbReference type="PRINTS" id="PR00507">
    <property type="entry name" value="N12N6MTFRASE"/>
</dbReference>
<keyword evidence="5" id="KW-0614">Plasmid</keyword>
<accession>A0A974MSB0</accession>
<dbReference type="InterPro" id="IPR014001">
    <property type="entry name" value="Helicase_ATP-bd"/>
</dbReference>
<feature type="coiled-coil region" evidence="1">
    <location>
        <begin position="1709"/>
        <end position="1760"/>
    </location>
</feature>
<dbReference type="SMART" id="SM00487">
    <property type="entry name" value="DEXDc"/>
    <property type="match status" value="1"/>
</dbReference>
<dbReference type="PANTHER" id="PTHR41313">
    <property type="entry name" value="ADENINE-SPECIFIC METHYLTRANSFERASE"/>
    <property type="match status" value="1"/>
</dbReference>
<proteinExistence type="predicted"/>
<dbReference type="GO" id="GO:0003676">
    <property type="term" value="F:nucleic acid binding"/>
    <property type="evidence" value="ECO:0007669"/>
    <property type="project" value="InterPro"/>
</dbReference>
<dbReference type="Proteomes" id="UP000514628">
    <property type="component" value="Plasmid pCFViADRI1362_P3"/>
</dbReference>
<evidence type="ECO:0000259" key="3">
    <source>
        <dbReference type="PROSITE" id="PS51192"/>
    </source>
</evidence>
<dbReference type="InterPro" id="IPR027417">
    <property type="entry name" value="P-loop_NTPase"/>
</dbReference>
<dbReference type="InterPro" id="IPR002052">
    <property type="entry name" value="DNA_methylase_N6_adenine_CS"/>
</dbReference>
<feature type="region of interest" description="Disordered" evidence="2">
    <location>
        <begin position="161"/>
        <end position="202"/>
    </location>
</feature>
<dbReference type="PANTHER" id="PTHR41313:SF1">
    <property type="entry name" value="DNA METHYLASE ADENINE-SPECIFIC DOMAIN-CONTAINING PROTEIN"/>
    <property type="match status" value="1"/>
</dbReference>
<dbReference type="PROSITE" id="PS00092">
    <property type="entry name" value="N6_MTASE"/>
    <property type="match status" value="1"/>
</dbReference>
<dbReference type="GO" id="GO:0006304">
    <property type="term" value="P:DNA modification"/>
    <property type="evidence" value="ECO:0007669"/>
    <property type="project" value="InterPro"/>
</dbReference>
<protein>
    <submittedName>
        <fullName evidence="5">Eco57I restriction-modification methylase domain-containing protein</fullName>
    </submittedName>
</protein>
<dbReference type="InterPro" id="IPR001650">
    <property type="entry name" value="Helicase_C-like"/>
</dbReference>
<dbReference type="Gene3D" id="3.40.50.10810">
    <property type="entry name" value="Tandem AAA-ATPase domain"/>
    <property type="match status" value="2"/>
</dbReference>
<evidence type="ECO:0000256" key="1">
    <source>
        <dbReference type="SAM" id="Coils"/>
    </source>
</evidence>
<dbReference type="SUPFAM" id="SSF53335">
    <property type="entry name" value="S-adenosyl-L-methionine-dependent methyltransferases"/>
    <property type="match status" value="1"/>
</dbReference>
<dbReference type="InterPro" id="IPR011639">
    <property type="entry name" value="MethylTrfase_TaqI-like_dom"/>
</dbReference>
<feature type="domain" description="Helicase C-terminal" evidence="4">
    <location>
        <begin position="1500"/>
        <end position="1677"/>
    </location>
</feature>
<feature type="compositionally biased region" description="Polar residues" evidence="2">
    <location>
        <begin position="167"/>
        <end position="202"/>
    </location>
</feature>
<dbReference type="InterPro" id="IPR006935">
    <property type="entry name" value="Helicase/UvrB_N"/>
</dbReference>
<feature type="coiled-coil region" evidence="1">
    <location>
        <begin position="1156"/>
        <end position="1207"/>
    </location>
</feature>
<dbReference type="InterPro" id="IPR029063">
    <property type="entry name" value="SAM-dependent_MTases_sf"/>
</dbReference>
<dbReference type="InterPro" id="IPR038718">
    <property type="entry name" value="SNF2-like_sf"/>
</dbReference>
<sequence length="1984" mass="226351">MPKRKKQWDEGFDNLFSQANLAQMDAINQRLNEVTQERTNDNGRDTGDTGRELLQNAENRGAHGSWDRDRADRVSSGLEYARSDIERNHIGGNSQTIHEISDIELLSTNDNTQVVQTSGINGNVEGDTQYNRAGAKLRSSTARNDGTRSLFDTISQTDERAGEYGFGNSQSSQHQSISGLYNGTGENENGQRQELSIQPTISQRESVYHVTSTGSHDDFIPSNEVIIAGAKDKYRKNFNAIKLIKELNSITPPKHLQDKTIYATKEEQEILNGFSGWGALPQVFDPKNESWNKEYNELKQLLTDQEFAEARNSTQNSFYTPKIIIDTIYKSLDRLGLNNDDHKKEILEPSVGTGLFLGFNKQNNYHFTTIELNELTHQICQKLYPNQLNLHMGFEEYCPEKRFDAVIGNPPYSQARIYDGNFKELNGTTIHNFFAAKGIELLKDDGIMAFVTSSHFLDAKDSQTREYIAEKATFLGAVRLPNNAFKNAGTEVNTDIVIFKKGVSKELNQDWLNVKNLNDSKFYINEYFAQNPQNILGNLEIKVGRHGEELVCTEKQDLNLQDALELFVENLPKNIYKFKEQKVDQNLVYIDKNDPIYKQNEAYFDSLKPNNYLKFNGAIYLKEKNYESNDKFVVRKIELNKLDEKRVSSFIQMRDTYNQLIKLEKTDIADSDPILVNARTKLNELYDEYHKSGDFLHNSRKNRAIKQDVEAQKIISLEANYDKGVTAKEALQKGISPRNENAKKASILHTRAIRTEADIKFDNAPNGLFASMNKFGKVNIEYIAKELNQNPSDIIKELKSKDLIFLDPTKFAAGETIYEFAPKYLSGNVKEKLKVATELAKTYTELNHNVKALTAALPIDIDASDISVSMGTPWIPLKYYNQFFEKQFGISKENWQLKYNERAGAWSFTGNEYAMSEYNRKRFSYTHSNHRQSIDTFAIAEAALMRRSLRITKDSDTETVTNKNGEVVPKKVTDVEATQMANQKVENLKNLFNDWIMDDLERRNDLAKIYNDKFNCYVKKHYDGEKLEIKGLNKSYTLRKHQLDAVARAINERVCLFDHEVGAGKTLSSICSVMEQKKLGLINKPLIAVPNHLISQWESEFMNAYPDANLLAAEEKSTSPENRDEFFAKIANGEYDAILITHSQLERLPVPLKITQKVLEEQIEELRESIRLKEENQENNNGSKISVKRLESRVDNLETKLITLLETKDKTKLLDFSDLGIDCLVVDESHMYKNLPFSTSLDKVKGLGSPAGSAKAINLFEKTTFLHENDKKVIFLTGTPVSNSLTELYAIQKYLAPDELKTQGIYSFDAWAATFAKIDTTFELDASAQKYKPVTRFSEFENLPEIANSYLNFADIVTNDDIKQYHKHYVPEVDIIKSISPRSDQVANFIGVQDINGFFNEGSIIYRMEHMPDDPSEDNYLKCTSDAKKAGLDFRLIDPSAADDPKSKINNCVENIYKEYKEWEADKGTQLVFLDIGTPKSNQSSASLTIDNTQNEPQIKQEQEFANINDILSDDSIDESEIADIDSSNDTFFLYGDLYKKLVAKGIPRDEIAFIHDTNGSNSKKIELFGKVNRGDVRILIGSTAKMGAGTNVQERVTAIHHVDVPWKPSDFVQRNGRVIRQGNQLFMRDHENFKIKEFRYVTEQTYDAVSWQIIENKTKSIVNFRKGVIGGDRTLSGFDEDVASVAEMKAIATGNPLMLTHIQIKTALDKEEMLLKEFNKEKHRNEQTLDANIKKIEYLEKENEKISRAILQRDEFKSDDFKCNLYINSKDVLDIMPITIPKDDTSNETRATQEKLESTFRDNLNMLLAKDGTEVSFMDFKGFKVSGYYEKTLNAVVFELESLKTGDHLAPANLVYNQQGNSLLTQENIPYTGFLRRLNNYMNNMEESIDKNKAKANELKANNKGLAQIISENREYGRLNLLEALRKDEQTINIELNKMSANKEYKSNFVARSLELKDRLDKERKSGTQSIIESKIEVKNLER</sequence>
<dbReference type="Pfam" id="PF07669">
    <property type="entry name" value="Eco57I"/>
    <property type="match status" value="1"/>
</dbReference>
<geneLocation type="plasmid" evidence="6">
    <name>pcfviadri1362_p3</name>
</geneLocation>
<dbReference type="GO" id="GO:0009007">
    <property type="term" value="F:site-specific DNA-methyltransferase (adenine-specific) activity"/>
    <property type="evidence" value="ECO:0007669"/>
    <property type="project" value="UniProtKB-EC"/>
</dbReference>
<dbReference type="GO" id="GO:0005524">
    <property type="term" value="F:ATP binding"/>
    <property type="evidence" value="ECO:0007669"/>
    <property type="project" value="InterPro"/>
</dbReference>
<evidence type="ECO:0000256" key="2">
    <source>
        <dbReference type="SAM" id="MobiDB-lite"/>
    </source>
</evidence>
<evidence type="ECO:0000313" key="6">
    <source>
        <dbReference type="Proteomes" id="UP000514628"/>
    </source>
</evidence>
<dbReference type="Gene3D" id="3.40.50.150">
    <property type="entry name" value="Vaccinia Virus protein VP39"/>
    <property type="match status" value="1"/>
</dbReference>
<dbReference type="RefSeq" id="WP_081305245.1">
    <property type="nucleotide sequence ID" value="NZ_CP059435.1"/>
</dbReference>
<reference evidence="6" key="1">
    <citation type="submission" date="2020-07" db="EMBL/GenBank/DDBJ databases">
        <title>A comparison of fourteen fully characterised mammalian-associated Campylobacter fetus isolates suggests a mechanism by which bovine-adapted biotypes have evolved high genomic plasticity.</title>
        <authorList>
            <person name="Nadin-Davis S.A."/>
            <person name="Chmara J.T."/>
            <person name="Carillo C."/>
            <person name="Amoako K."/>
            <person name="Goji N."/>
            <person name="Duceppe M.-O."/>
            <person name="Devenish J."/>
        </authorList>
    </citation>
    <scope>NUCLEOTIDE SEQUENCE [LARGE SCALE GENOMIC DNA]</scope>
    <source>
        <strain evidence="6">CFViADRI1362</strain>
        <plasmid evidence="6">pcfviadri1362_p3</plasmid>
    </source>
</reference>
<dbReference type="EMBL" id="CP059435">
    <property type="protein sequence ID" value="QMS59946.1"/>
    <property type="molecule type" value="Genomic_DNA"/>
</dbReference>